<keyword evidence="1" id="KW-0808">Transferase</keyword>
<dbReference type="FunFam" id="3.40.50.2000:FF:000037">
    <property type="entry name" value="Glycosyltransferase"/>
    <property type="match status" value="1"/>
</dbReference>
<evidence type="ECO:0000313" key="3">
    <source>
        <dbReference type="Proteomes" id="UP001633002"/>
    </source>
</evidence>
<proteinExistence type="predicted"/>
<dbReference type="Pfam" id="PF00201">
    <property type="entry name" value="UDPGT"/>
    <property type="match status" value="1"/>
</dbReference>
<reference evidence="2 3" key="1">
    <citation type="submission" date="2024-09" db="EMBL/GenBank/DDBJ databases">
        <title>Chromosome-scale assembly of Riccia sorocarpa.</title>
        <authorList>
            <person name="Paukszto L."/>
        </authorList>
    </citation>
    <scope>NUCLEOTIDE SEQUENCE [LARGE SCALE GENOMIC DNA]</scope>
    <source>
        <strain evidence="2">LP-2024</strain>
        <tissue evidence="2">Aerial parts of the thallus</tissue>
    </source>
</reference>
<dbReference type="CDD" id="cd03784">
    <property type="entry name" value="GT1_Gtf-like"/>
    <property type="match status" value="1"/>
</dbReference>
<dbReference type="GO" id="GO:0016757">
    <property type="term" value="F:glycosyltransferase activity"/>
    <property type="evidence" value="ECO:0007669"/>
    <property type="project" value="UniProtKB-ARBA"/>
</dbReference>
<dbReference type="PANTHER" id="PTHR48045">
    <property type="entry name" value="UDP-GLYCOSYLTRANSFERASE 72B1"/>
    <property type="match status" value="1"/>
</dbReference>
<dbReference type="EMBL" id="JBJQOH010000001">
    <property type="protein sequence ID" value="KAL3699420.1"/>
    <property type="molecule type" value="Genomic_DNA"/>
</dbReference>
<gene>
    <name evidence="2" type="ORF">R1sor_017442</name>
</gene>
<evidence type="ECO:0000313" key="2">
    <source>
        <dbReference type="EMBL" id="KAL3699420.1"/>
    </source>
</evidence>
<evidence type="ECO:0008006" key="4">
    <source>
        <dbReference type="Google" id="ProtNLM"/>
    </source>
</evidence>
<dbReference type="SUPFAM" id="SSF53756">
    <property type="entry name" value="UDP-Glycosyltransferase/glycogen phosphorylase"/>
    <property type="match status" value="1"/>
</dbReference>
<name>A0ABD3I6V6_9MARC</name>
<protein>
    <recommendedName>
        <fullName evidence="4">Glycosyltransferase</fullName>
    </recommendedName>
</protein>
<dbReference type="Gene3D" id="3.40.50.2000">
    <property type="entry name" value="Glycogen Phosphorylase B"/>
    <property type="match status" value="2"/>
</dbReference>
<sequence>MVMQNGSTRRPHILMITTPFPGHCAPFTQLLYLLKEEKNIKVTVVGSTARLDEMAKLHQRGDFKDLDLHFERLFAPPPVYAKDPKFPVRAATTSYQGQIEFQEMGKRLINEKDSADAPTSIIADMFLYWTKDIADEMGIPWYTLYSTSSWFGVCAVEAPLLYERDMHPLYSAMKDQKLDFPGMDFVYLSDIPHECLDFHEFYAKVSSYTLRATGILCNSSIEMEGAAGSTKAIADLVERRKKSHPGKLPLEDTEVLAIGPMAEISGFGEVFSSRDDPSDSLKWLDTQTEGSVLYIAFGSLGNLLWDMIPQLALGLEESGVPFLWALKVPKDKTIDQILPEGFCERTRGRGFIETSWAPQTRILQHPATGGFLTHCGWNSIIESTCTGVPLITWPISADQPMNARYVTDVSKIGIPVRDGPINNLNTVTKDEVSAAVRRLLVSEESKKFKENSLKLREVLVSSVGEGGSSYRMLRNFINDLVTV</sequence>
<dbReference type="InterPro" id="IPR002213">
    <property type="entry name" value="UDP_glucos_trans"/>
</dbReference>
<evidence type="ECO:0000256" key="1">
    <source>
        <dbReference type="ARBA" id="ARBA00022679"/>
    </source>
</evidence>
<organism evidence="2 3">
    <name type="scientific">Riccia sorocarpa</name>
    <dbReference type="NCBI Taxonomy" id="122646"/>
    <lineage>
        <taxon>Eukaryota</taxon>
        <taxon>Viridiplantae</taxon>
        <taxon>Streptophyta</taxon>
        <taxon>Embryophyta</taxon>
        <taxon>Marchantiophyta</taxon>
        <taxon>Marchantiopsida</taxon>
        <taxon>Marchantiidae</taxon>
        <taxon>Marchantiales</taxon>
        <taxon>Ricciaceae</taxon>
        <taxon>Riccia</taxon>
    </lineage>
</organism>
<dbReference type="Proteomes" id="UP001633002">
    <property type="component" value="Unassembled WGS sequence"/>
</dbReference>
<comment type="caution">
    <text evidence="2">The sequence shown here is derived from an EMBL/GenBank/DDBJ whole genome shotgun (WGS) entry which is preliminary data.</text>
</comment>
<keyword evidence="3" id="KW-1185">Reference proteome</keyword>
<dbReference type="AlphaFoldDB" id="A0ABD3I6V6"/>
<accession>A0ABD3I6V6</accession>
<dbReference type="PANTHER" id="PTHR48045:SF31">
    <property type="entry name" value="UDP-GLYCOSYLTRANSFERASE 76B1-LIKE"/>
    <property type="match status" value="1"/>
</dbReference>